<feature type="compositionally biased region" description="Basic residues" evidence="1">
    <location>
        <begin position="390"/>
        <end position="406"/>
    </location>
</feature>
<reference evidence="2 3" key="1">
    <citation type="submission" date="2018-09" db="EMBL/GenBank/DDBJ databases">
        <title>Genomic investigation of the strawberry pathogen Phytophthora fragariae indicates pathogenicity is determined by transcriptional variation in three key races.</title>
        <authorList>
            <person name="Adams T.M."/>
            <person name="Armitage A.D."/>
            <person name="Sobczyk M.K."/>
            <person name="Bates H.J."/>
            <person name="Dunwell J.M."/>
            <person name="Nellist C.F."/>
            <person name="Harrison R.J."/>
        </authorList>
    </citation>
    <scope>NUCLEOTIDE SEQUENCE [LARGE SCALE GENOMIC DNA]</scope>
    <source>
        <strain evidence="2 3">SCRP249</strain>
    </source>
</reference>
<comment type="caution">
    <text evidence="2">The sequence shown here is derived from an EMBL/GenBank/DDBJ whole genome shotgun (WGS) entry which is preliminary data.</text>
</comment>
<evidence type="ECO:0000313" key="2">
    <source>
        <dbReference type="EMBL" id="KAE9003647.1"/>
    </source>
</evidence>
<feature type="compositionally biased region" description="Basic and acidic residues" evidence="1">
    <location>
        <begin position="407"/>
        <end position="416"/>
    </location>
</feature>
<accession>A0A6A3KDA4</accession>
<name>A0A6A3KDA4_9STRA</name>
<evidence type="ECO:0000256" key="1">
    <source>
        <dbReference type="SAM" id="MobiDB-lite"/>
    </source>
</evidence>
<dbReference type="AlphaFoldDB" id="A0A6A3KDA4"/>
<organism evidence="2 3">
    <name type="scientific">Phytophthora rubi</name>
    <dbReference type="NCBI Taxonomy" id="129364"/>
    <lineage>
        <taxon>Eukaryota</taxon>
        <taxon>Sar</taxon>
        <taxon>Stramenopiles</taxon>
        <taxon>Oomycota</taxon>
        <taxon>Peronosporomycetes</taxon>
        <taxon>Peronosporales</taxon>
        <taxon>Peronosporaceae</taxon>
        <taxon>Phytophthora</taxon>
    </lineage>
</organism>
<feature type="region of interest" description="Disordered" evidence="1">
    <location>
        <begin position="389"/>
        <end position="416"/>
    </location>
</feature>
<proteinExistence type="predicted"/>
<evidence type="ECO:0000313" key="3">
    <source>
        <dbReference type="Proteomes" id="UP000429607"/>
    </source>
</evidence>
<feature type="region of interest" description="Disordered" evidence="1">
    <location>
        <begin position="103"/>
        <end position="144"/>
    </location>
</feature>
<feature type="compositionally biased region" description="Basic and acidic residues" evidence="1">
    <location>
        <begin position="128"/>
        <end position="137"/>
    </location>
</feature>
<gene>
    <name evidence="2" type="ORF">PR001_g17920</name>
</gene>
<sequence length="416" mass="46027">MFLPPNLDGHYLTFHGALRLKRDSQHTLATLRALGQQLALTVDAAQFHLQVAAGDENSTPCSQDDADRFVTLSSEIKGLQTKLQAVLGRVLAQSRHKIVAAATEAPPAEQTDKTIDRRAETESGEDVPEIKPPEHKSSAGRTAKPLEDLPTALQIFVEATGRLILSDSFNKNNGLCSRAMGMCRIVARQLVALLESENCLDDASACLFRDTLERLTETVVGLQEGGVLSERLVVQVVAYLGRILELADAVSGAPAALASTELRSSRLKLKRYSEEHMDDILMTMHAFVQNAQKQKNPPRGDNLDRAVKTLTCKLQQDITKYNRCQELGLPERSEERWGYFTEVAGFLGDWIERTAVPAIPSKELKSMYLAAKRFGEKFPDRVPSILLKNAKLRVHPRKPGKPRGKQSKTEHKESSS</sequence>
<protein>
    <submittedName>
        <fullName evidence="2">Uncharacterized protein</fullName>
    </submittedName>
</protein>
<feature type="compositionally biased region" description="Basic and acidic residues" evidence="1">
    <location>
        <begin position="110"/>
        <end position="121"/>
    </location>
</feature>
<dbReference type="EMBL" id="QXFV01001533">
    <property type="protein sequence ID" value="KAE9003647.1"/>
    <property type="molecule type" value="Genomic_DNA"/>
</dbReference>
<dbReference type="Proteomes" id="UP000429607">
    <property type="component" value="Unassembled WGS sequence"/>
</dbReference>